<reference evidence="8 9" key="1">
    <citation type="journal article" date="2019" name="Int. J. Syst. Evol. Microbiol.">
        <title>The Global Catalogue of Microorganisms (GCM) 10K type strain sequencing project: providing services to taxonomists for standard genome sequencing and annotation.</title>
        <authorList>
            <consortium name="The Broad Institute Genomics Platform"/>
            <consortium name="The Broad Institute Genome Sequencing Center for Infectious Disease"/>
            <person name="Wu L."/>
            <person name="Ma J."/>
        </authorList>
    </citation>
    <scope>NUCLEOTIDE SEQUENCE [LARGE SCALE GENOMIC DNA]</scope>
    <source>
        <strain evidence="8 9">JCM 11117</strain>
    </source>
</reference>
<evidence type="ECO:0000259" key="7">
    <source>
        <dbReference type="Pfam" id="PF01636"/>
    </source>
</evidence>
<evidence type="ECO:0000256" key="5">
    <source>
        <dbReference type="ARBA" id="ARBA00023136"/>
    </source>
</evidence>
<accession>A0ABN1PGM6</accession>
<feature type="transmembrane region" description="Helical" evidence="6">
    <location>
        <begin position="23"/>
        <end position="43"/>
    </location>
</feature>
<feature type="transmembrane region" description="Helical" evidence="6">
    <location>
        <begin position="372"/>
        <end position="392"/>
    </location>
</feature>
<dbReference type="PANTHER" id="PTHR30250:SF11">
    <property type="entry name" value="O-ANTIGEN TRANSPORTER-RELATED"/>
    <property type="match status" value="1"/>
</dbReference>
<dbReference type="EMBL" id="BAAAHP010000035">
    <property type="protein sequence ID" value="GAA0927288.1"/>
    <property type="molecule type" value="Genomic_DNA"/>
</dbReference>
<feature type="transmembrane region" description="Helical" evidence="6">
    <location>
        <begin position="312"/>
        <end position="334"/>
    </location>
</feature>
<evidence type="ECO:0000313" key="9">
    <source>
        <dbReference type="Proteomes" id="UP001499967"/>
    </source>
</evidence>
<evidence type="ECO:0000313" key="8">
    <source>
        <dbReference type="EMBL" id="GAA0927288.1"/>
    </source>
</evidence>
<feature type="transmembrane region" description="Helical" evidence="6">
    <location>
        <begin position="125"/>
        <end position="145"/>
    </location>
</feature>
<keyword evidence="9" id="KW-1185">Reference proteome</keyword>
<feature type="domain" description="Aminoglycoside phosphotransferase" evidence="7">
    <location>
        <begin position="465"/>
        <end position="656"/>
    </location>
</feature>
<organism evidence="8 9">
    <name type="scientific">Pseudonocardia zijingensis</name>
    <dbReference type="NCBI Taxonomy" id="153376"/>
    <lineage>
        <taxon>Bacteria</taxon>
        <taxon>Bacillati</taxon>
        <taxon>Actinomycetota</taxon>
        <taxon>Actinomycetes</taxon>
        <taxon>Pseudonocardiales</taxon>
        <taxon>Pseudonocardiaceae</taxon>
        <taxon>Pseudonocardia</taxon>
    </lineage>
</organism>
<feature type="transmembrane region" description="Helical" evidence="6">
    <location>
        <begin position="55"/>
        <end position="72"/>
    </location>
</feature>
<dbReference type="InterPro" id="IPR002575">
    <property type="entry name" value="Aminoglycoside_PTrfase"/>
</dbReference>
<evidence type="ECO:0000256" key="6">
    <source>
        <dbReference type="SAM" id="Phobius"/>
    </source>
</evidence>
<keyword evidence="3 6" id="KW-0812">Transmembrane</keyword>
<keyword evidence="5 6" id="KW-0472">Membrane</keyword>
<evidence type="ECO:0000256" key="1">
    <source>
        <dbReference type="ARBA" id="ARBA00004651"/>
    </source>
</evidence>
<evidence type="ECO:0000256" key="4">
    <source>
        <dbReference type="ARBA" id="ARBA00022989"/>
    </source>
</evidence>
<gene>
    <name evidence="8" type="ORF">GCM10009559_13040</name>
</gene>
<feature type="transmembrane region" description="Helical" evidence="6">
    <location>
        <begin position="340"/>
        <end position="360"/>
    </location>
</feature>
<name>A0ABN1PGM6_9PSEU</name>
<comment type="caution">
    <text evidence="8">The sequence shown here is derived from an EMBL/GenBank/DDBJ whole genome shotgun (WGS) entry which is preliminary data.</text>
</comment>
<protein>
    <recommendedName>
        <fullName evidence="7">Aminoglycoside phosphotransferase domain-containing protein</fullName>
    </recommendedName>
</protein>
<dbReference type="PANTHER" id="PTHR30250">
    <property type="entry name" value="PST FAMILY PREDICTED COLANIC ACID TRANSPORTER"/>
    <property type="match status" value="1"/>
</dbReference>
<proteinExistence type="predicted"/>
<evidence type="ECO:0000256" key="3">
    <source>
        <dbReference type="ARBA" id="ARBA00022692"/>
    </source>
</evidence>
<feature type="transmembrane region" description="Helical" evidence="6">
    <location>
        <begin position="224"/>
        <end position="245"/>
    </location>
</feature>
<feature type="transmembrane region" description="Helical" evidence="6">
    <location>
        <begin position="398"/>
        <end position="421"/>
    </location>
</feature>
<dbReference type="RefSeq" id="WP_343939986.1">
    <property type="nucleotide sequence ID" value="NZ_BAAAHP010000035.1"/>
</dbReference>
<evidence type="ECO:0000256" key="2">
    <source>
        <dbReference type="ARBA" id="ARBA00022475"/>
    </source>
</evidence>
<dbReference type="InterPro" id="IPR050833">
    <property type="entry name" value="Poly_Biosynth_Transport"/>
</dbReference>
<sequence>MAVAVARLKGLVQGWRAPQHRDGLALVLSSGVTAAVGLLYWMLAAQMFPADVVGVNAVALSSLMLVGGIAHLNMSHALLRFVPVAGTAARRLVVLGFLVAITVSALAGAGFALGAIWWAPELVDVAGYGPLVAFFAVSCPVWTLFSLQPYVLTAVGRATSVPLQNVVFSVLKVGLLVVVALAAMPGGIALSWVVATAIVVLPINLWLLLSLLPAHGRRTADRAVPVTVGAIGRFIGADYVGALFWQAAMMGLPVLVLGRLGAEAAAAYNMVWQFGLALYMVPSGMGQSMIAHSAADPAQVEKARRETVRRGLTLVTPVALVLALGAPLVLALFGPHYADTGTGALALVALSAIPNVVTAAATSTARVRQHRLVQFGVPTSLSVLTIGLAWVLMPHLGVLAVGLAWLAAQCLVAAVVLVANAPWVPGPPGRWLDALHSSALMRRIGPDGLRRLGAPPDWSVGDAMGGGSETVVVAVGPAGERRALLKAAETANGQQELRQQTAVLAALHADPRLQHWTPLIPRVLGTAEVGNAYCVAESLLPGGCGPDALADDARRGAFLSSAVRAISELHRTTATLRRVGDEELDAWVHQRFAALARTLPAGLRDETARIAAALDARLRGQIVAVGWAHGDYLPVNLLAAPDGRVSAIVDWCTARPDGLSVLDVATFVPMAEAMASGEEFGPVVLRWLAQVPRAEAEVIVGCQHALGGNVLAPEVLVLLGWLEHVSACVSRSQRMAANPVWNRRNVRVVVQGAAELLEAGRPAPAAAMRAGR</sequence>
<feature type="transmembrane region" description="Helical" evidence="6">
    <location>
        <begin position="166"/>
        <end position="184"/>
    </location>
</feature>
<feature type="transmembrane region" description="Helical" evidence="6">
    <location>
        <begin position="92"/>
        <end position="119"/>
    </location>
</feature>
<dbReference type="Pfam" id="PF01636">
    <property type="entry name" value="APH"/>
    <property type="match status" value="1"/>
</dbReference>
<keyword evidence="4 6" id="KW-1133">Transmembrane helix</keyword>
<dbReference type="SUPFAM" id="SSF56112">
    <property type="entry name" value="Protein kinase-like (PK-like)"/>
    <property type="match status" value="1"/>
</dbReference>
<keyword evidence="2" id="KW-1003">Cell membrane</keyword>
<feature type="transmembrane region" description="Helical" evidence="6">
    <location>
        <begin position="190"/>
        <end position="212"/>
    </location>
</feature>
<dbReference type="Proteomes" id="UP001499967">
    <property type="component" value="Unassembled WGS sequence"/>
</dbReference>
<dbReference type="InterPro" id="IPR011009">
    <property type="entry name" value="Kinase-like_dom_sf"/>
</dbReference>
<comment type="subcellular location">
    <subcellularLocation>
        <location evidence="1">Cell membrane</location>
        <topology evidence="1">Multi-pass membrane protein</topology>
    </subcellularLocation>
</comment>